<organism evidence="7 8">
    <name type="scientific">Oikopleura dioica</name>
    <name type="common">Tunicate</name>
    <dbReference type="NCBI Taxonomy" id="34765"/>
    <lineage>
        <taxon>Eukaryota</taxon>
        <taxon>Metazoa</taxon>
        <taxon>Chordata</taxon>
        <taxon>Tunicata</taxon>
        <taxon>Appendicularia</taxon>
        <taxon>Copelata</taxon>
        <taxon>Oikopleuridae</taxon>
        <taxon>Oikopleura</taxon>
    </lineage>
</organism>
<feature type="compositionally biased region" description="Basic and acidic residues" evidence="5">
    <location>
        <begin position="14"/>
        <end position="32"/>
    </location>
</feature>
<feature type="compositionally biased region" description="Basic and acidic residues" evidence="5">
    <location>
        <begin position="419"/>
        <end position="433"/>
    </location>
</feature>
<feature type="compositionally biased region" description="Basic and acidic residues" evidence="5">
    <location>
        <begin position="82"/>
        <end position="183"/>
    </location>
</feature>
<evidence type="ECO:0000256" key="5">
    <source>
        <dbReference type="SAM" id="MobiDB-lite"/>
    </source>
</evidence>
<feature type="compositionally biased region" description="Polar residues" evidence="5">
    <location>
        <begin position="46"/>
        <end position="65"/>
    </location>
</feature>
<proteinExistence type="predicted"/>
<feature type="region of interest" description="Disordered" evidence="5">
    <location>
        <begin position="584"/>
        <end position="609"/>
    </location>
</feature>
<keyword evidence="2" id="KW-0227">DNA damage</keyword>
<feature type="region of interest" description="Disordered" evidence="5">
    <location>
        <begin position="335"/>
        <end position="433"/>
    </location>
</feature>
<feature type="region of interest" description="Disordered" evidence="5">
    <location>
        <begin position="1"/>
        <end position="183"/>
    </location>
</feature>
<evidence type="ECO:0000256" key="3">
    <source>
        <dbReference type="ARBA" id="ARBA00023204"/>
    </source>
</evidence>
<dbReference type="EMBL" id="OU015566">
    <property type="protein sequence ID" value="CAG5107474.1"/>
    <property type="molecule type" value="Genomic_DNA"/>
</dbReference>
<keyword evidence="4" id="KW-0539">Nucleus</keyword>
<keyword evidence="8" id="KW-1185">Reference proteome</keyword>
<dbReference type="InterPro" id="IPR022043">
    <property type="entry name" value="CAF1A_DD"/>
</dbReference>
<dbReference type="Pfam" id="PF12253">
    <property type="entry name" value="CAF1A_dimeriz"/>
    <property type="match status" value="1"/>
</dbReference>
<name>A0ABN7SZ74_OIKDI</name>
<feature type="compositionally biased region" description="Basic and acidic residues" evidence="5">
    <location>
        <begin position="592"/>
        <end position="601"/>
    </location>
</feature>
<gene>
    <name evidence="7" type="ORF">OKIOD_LOCUS12109</name>
</gene>
<feature type="compositionally biased region" description="Acidic residues" evidence="5">
    <location>
        <begin position="659"/>
        <end position="688"/>
    </location>
</feature>
<protein>
    <submittedName>
        <fullName evidence="7">Oidioi.mRNA.OKI2018_I69.chr1.g3344.t1.cds</fullName>
    </submittedName>
</protein>
<feature type="region of interest" description="Disordered" evidence="5">
    <location>
        <begin position="652"/>
        <end position="856"/>
    </location>
</feature>
<accession>A0ABN7SZ74</accession>
<dbReference type="PANTHER" id="PTHR15272">
    <property type="entry name" value="CHROMATIN ASSEMBLY FACTOR 1 SUBUNIT A CAF-1 SUBUNIT A"/>
    <property type="match status" value="1"/>
</dbReference>
<evidence type="ECO:0000256" key="2">
    <source>
        <dbReference type="ARBA" id="ARBA00022763"/>
    </source>
</evidence>
<evidence type="ECO:0000313" key="7">
    <source>
        <dbReference type="EMBL" id="CAG5107474.1"/>
    </source>
</evidence>
<feature type="compositionally biased region" description="Basic and acidic residues" evidence="5">
    <location>
        <begin position="784"/>
        <end position="793"/>
    </location>
</feature>
<feature type="compositionally biased region" description="Basic residues" evidence="5">
    <location>
        <begin position="847"/>
        <end position="856"/>
    </location>
</feature>
<feature type="compositionally biased region" description="Low complexity" evidence="5">
    <location>
        <begin position="691"/>
        <end position="701"/>
    </location>
</feature>
<evidence type="ECO:0000259" key="6">
    <source>
        <dbReference type="Pfam" id="PF12253"/>
    </source>
</evidence>
<feature type="compositionally biased region" description="Acidic residues" evidence="5">
    <location>
        <begin position="405"/>
        <end position="418"/>
    </location>
</feature>
<evidence type="ECO:0000313" key="8">
    <source>
        <dbReference type="Proteomes" id="UP001158576"/>
    </source>
</evidence>
<comment type="subcellular location">
    <subcellularLocation>
        <location evidence="1">Nucleus</location>
    </subcellularLocation>
</comment>
<feature type="domain" description="Chromatin assembly factor 1 subunit A dimerization" evidence="6">
    <location>
        <begin position="322"/>
        <end position="392"/>
    </location>
</feature>
<evidence type="ECO:0000256" key="1">
    <source>
        <dbReference type="ARBA" id="ARBA00004123"/>
    </source>
</evidence>
<reference evidence="7 8" key="1">
    <citation type="submission" date="2021-04" db="EMBL/GenBank/DDBJ databases">
        <authorList>
            <person name="Bliznina A."/>
        </authorList>
    </citation>
    <scope>NUCLEOTIDE SEQUENCE [LARGE SCALE GENOMIC DNA]</scope>
</reference>
<feature type="compositionally biased region" description="Basic and acidic residues" evidence="5">
    <location>
        <begin position="801"/>
        <end position="814"/>
    </location>
</feature>
<keyword evidence="3" id="KW-0234">DNA repair</keyword>
<dbReference type="PANTHER" id="PTHR15272:SF0">
    <property type="entry name" value="CHROMATIN ASSEMBLY FACTOR 1 SUBUNIT A"/>
    <property type="match status" value="1"/>
</dbReference>
<feature type="compositionally biased region" description="Acidic residues" evidence="5">
    <location>
        <begin position="713"/>
        <end position="769"/>
    </location>
</feature>
<feature type="compositionally biased region" description="Acidic residues" evidence="5">
    <location>
        <begin position="357"/>
        <end position="395"/>
    </location>
</feature>
<sequence length="856" mass="100516">MNESETRINSPPPIKEKAAEEGSVVEGEKENQTPEAVISIDDDANINPTSIKSKTQSELSISSKTSLDEKPKNSPARKPRRTKAEMEKEKKEKEEQRKRKAEELAKKKAEKEREKEEKRKAKELADQERAEKKRLENEEKQRKAAEREKIRLEKEEKEKQAREEREKKQKEKDEAKRKKEDLEKRRLEEKEKERLLIEEREEKARQQRAKFFQSFSKKRLSTKIEKIEDEPRWTPFVAHKEQFLCPVIYRQWSESEEDDFEKFLKLLREKGFSCEESKYFHELKNRPFRRRPKRERRKKTDDECFLINPELEQALKEGARFKYFNFHTDYRPPFYGTNRSTSTEINPRRPLALDPNLDYEYDSGEDWEEEPEGEDVESGNEKMSDEEEMDEDDQDGFFVPHGYLSDDEENAACDPDDPEDRRPKLTEKELQEREERFQKMRKRRLRKLIAFTEGPIYSDEEDDDKPQLENMSYDQKTKEFDWEEVICLREGSPDPLRDYSDNEIGSLDGIWNEIASSEEECDIENVELDEDEEEDLVELEDQFPSDEEDFVELENPMWDNSAMRNWSDFDEVKEQLLKREEEYAAPEDDAMEVEKTQKSEDQLFCTESPEKTRMRRKIWAHPSGASVSCARATTYLDVCDLNMILKDGKITIAPGIEPEASESEEVEEFMENEDSEHEEEQEVEEDGGEIQGEVIEILSSDGEGDSEGHESEEIPDTEDEQEVEQPEAVSEVDEDDDDLDNVEDDEDDEESLGDEDSDEDEEELEDPEEHDSIPCGGNFDDEQENNKLGEKRKVSPARRQLNFEDPKNNDEAPQKEPVAPIVIDSDSNPPAPIEETPKEEKVNILIPKKKKKKDKS</sequence>
<evidence type="ECO:0000256" key="4">
    <source>
        <dbReference type="ARBA" id="ARBA00023242"/>
    </source>
</evidence>
<dbReference type="Proteomes" id="UP001158576">
    <property type="component" value="Chromosome 1"/>
</dbReference>